<reference evidence="6 7" key="1">
    <citation type="submission" date="2022-05" db="EMBL/GenBank/DDBJ databases">
        <authorList>
            <consortium name="Genoscope - CEA"/>
            <person name="William W."/>
        </authorList>
    </citation>
    <scope>NUCLEOTIDE SEQUENCE [LARGE SCALE GENOMIC DNA]</scope>
</reference>
<feature type="region of interest" description="Disordered" evidence="4">
    <location>
        <begin position="520"/>
        <end position="540"/>
    </location>
</feature>
<dbReference type="InterPro" id="IPR035979">
    <property type="entry name" value="RBD_domain_sf"/>
</dbReference>
<keyword evidence="2 3" id="KW-0694">RNA-binding</keyword>
<evidence type="ECO:0000313" key="6">
    <source>
        <dbReference type="EMBL" id="CAH3144769.1"/>
    </source>
</evidence>
<feature type="region of interest" description="Disordered" evidence="4">
    <location>
        <begin position="1"/>
        <end position="82"/>
    </location>
</feature>
<name>A0ABN8PME8_9CNID</name>
<dbReference type="InterPro" id="IPR012677">
    <property type="entry name" value="Nucleotide-bd_a/b_plait_sf"/>
</dbReference>
<keyword evidence="7" id="KW-1185">Reference proteome</keyword>
<dbReference type="EMBL" id="CALNXK010000074">
    <property type="protein sequence ID" value="CAH3144769.1"/>
    <property type="molecule type" value="Genomic_DNA"/>
</dbReference>
<feature type="domain" description="RRM" evidence="5">
    <location>
        <begin position="267"/>
        <end position="346"/>
    </location>
</feature>
<evidence type="ECO:0000256" key="4">
    <source>
        <dbReference type="SAM" id="MobiDB-lite"/>
    </source>
</evidence>
<gene>
    <name evidence="6" type="ORF">PLOB_00044115</name>
</gene>
<dbReference type="InterPro" id="IPR002343">
    <property type="entry name" value="Hud_Sxl_RNA"/>
</dbReference>
<accession>A0ABN8PME8</accession>
<evidence type="ECO:0000313" key="7">
    <source>
        <dbReference type="Proteomes" id="UP001159405"/>
    </source>
</evidence>
<evidence type="ECO:0000256" key="1">
    <source>
        <dbReference type="ARBA" id="ARBA00022737"/>
    </source>
</evidence>
<evidence type="ECO:0000259" key="5">
    <source>
        <dbReference type="PROSITE" id="PS50102"/>
    </source>
</evidence>
<dbReference type="Proteomes" id="UP001159405">
    <property type="component" value="Unassembled WGS sequence"/>
</dbReference>
<keyword evidence="1" id="KW-0677">Repeat</keyword>
<proteinExistence type="predicted"/>
<dbReference type="Pfam" id="PF00076">
    <property type="entry name" value="RRM_1"/>
    <property type="match status" value="2"/>
</dbReference>
<comment type="caution">
    <text evidence="6">The sequence shown here is derived from an EMBL/GenBank/DDBJ whole genome shotgun (WGS) entry which is preliminary data.</text>
</comment>
<dbReference type="PROSITE" id="PS50102">
    <property type="entry name" value="RRM"/>
    <property type="match status" value="2"/>
</dbReference>
<feature type="domain" description="RRM" evidence="5">
    <location>
        <begin position="188"/>
        <end position="261"/>
    </location>
</feature>
<dbReference type="PANTHER" id="PTHR24012">
    <property type="entry name" value="RNA BINDING PROTEIN"/>
    <property type="match status" value="1"/>
</dbReference>
<feature type="compositionally biased region" description="Polar residues" evidence="4">
    <location>
        <begin position="1"/>
        <end position="18"/>
    </location>
</feature>
<feature type="region of interest" description="Disordered" evidence="4">
    <location>
        <begin position="157"/>
        <end position="189"/>
    </location>
</feature>
<organism evidence="6 7">
    <name type="scientific">Porites lobata</name>
    <dbReference type="NCBI Taxonomy" id="104759"/>
    <lineage>
        <taxon>Eukaryota</taxon>
        <taxon>Metazoa</taxon>
        <taxon>Cnidaria</taxon>
        <taxon>Anthozoa</taxon>
        <taxon>Hexacorallia</taxon>
        <taxon>Scleractinia</taxon>
        <taxon>Fungiina</taxon>
        <taxon>Poritidae</taxon>
        <taxon>Porites</taxon>
    </lineage>
</organism>
<evidence type="ECO:0000256" key="2">
    <source>
        <dbReference type="ARBA" id="ARBA00022884"/>
    </source>
</evidence>
<dbReference type="SUPFAM" id="SSF54928">
    <property type="entry name" value="RNA-binding domain, RBD"/>
    <property type="match status" value="2"/>
</dbReference>
<evidence type="ECO:0000256" key="3">
    <source>
        <dbReference type="PROSITE-ProRule" id="PRU00176"/>
    </source>
</evidence>
<dbReference type="SMART" id="SM00360">
    <property type="entry name" value="RRM"/>
    <property type="match status" value="2"/>
</dbReference>
<dbReference type="Gene3D" id="3.30.70.330">
    <property type="match status" value="2"/>
</dbReference>
<feature type="compositionally biased region" description="Polar residues" evidence="4">
    <location>
        <begin position="353"/>
        <end position="365"/>
    </location>
</feature>
<protein>
    <recommendedName>
        <fullName evidence="5">RRM domain-containing protein</fullName>
    </recommendedName>
</protein>
<sequence length="563" mass="62105">MSDPLVQQQETGTMTTDRTGNKERTHAAKDGESHASHDTASAPDHSNRELPEGEVLEGKETQTAEAENRNKNGQERDDKKVSSSRIIIVTLHIRNGGVMRRPLDFQQQQKTYPSGRNIRSSPAGTWQPYPSWPMGFTSPRFAPTTAIYGYAHPGTYSIPSSPPPNSSHQRSLSASDSQDESEEKLSKTNLYIRGLPPATTDEDLNNLCSRYGNIISTKAILDKNTNKCKGYGFVDFESPAVAQKAVTALKSKGIQAQMAKQQEQDPTNLYFLYLPRDFDEAKLEAMLRRYGKVISTRILRDTDHESRGVGFARMENTQICEQIIKDFNGKKIQGSIESLVVKFADGGPKKRQQSQQNHADSSWPISRQEGVPLLGYGDALVMQNGSPVNNSARVTHATVLQGQGGAFVQTNIPLAYQLAAAGGGNWLAAHQPYIHMQHQLQPSQLAATAVTPSNLEHNVGPMQQSSVQHLTNQMNQLQMSGSQYITSPVHSTFSQASWQMMHQHGQHAHPHYMTAEEHSLVGEGDPLGPPMSPQAAGLPQHLADHTQTLEDHRMGSYTSPYQR</sequence>
<dbReference type="InterPro" id="IPR000504">
    <property type="entry name" value="RRM_dom"/>
</dbReference>
<feature type="compositionally biased region" description="Basic and acidic residues" evidence="4">
    <location>
        <begin position="45"/>
        <end position="81"/>
    </location>
</feature>
<feature type="compositionally biased region" description="Basic and acidic residues" evidence="4">
    <location>
        <begin position="19"/>
        <end position="37"/>
    </location>
</feature>
<dbReference type="PRINTS" id="PR00961">
    <property type="entry name" value="HUDSXLRNA"/>
</dbReference>
<feature type="region of interest" description="Disordered" evidence="4">
    <location>
        <begin position="346"/>
        <end position="365"/>
    </location>
</feature>